<organism evidence="1 2">
    <name type="scientific">Acidianus brierleyi</name>
    <dbReference type="NCBI Taxonomy" id="41673"/>
    <lineage>
        <taxon>Archaea</taxon>
        <taxon>Thermoproteota</taxon>
        <taxon>Thermoprotei</taxon>
        <taxon>Sulfolobales</taxon>
        <taxon>Sulfolobaceae</taxon>
        <taxon>Acidianus</taxon>
    </lineage>
</organism>
<accession>A0A2U9IB69</accession>
<dbReference type="AlphaFoldDB" id="A0A2U9IB69"/>
<dbReference type="OrthoDB" id="44086at2157"/>
<gene>
    <name evidence="1" type="ORF">DFR85_00275</name>
</gene>
<sequence>MEDYTEEFLLPADKSSIVSILADPSRFSGITGHIAFFKIFDSEKQNYVAQGSAVRPINKYRAVFIYEDNNGNLNHVLGTMEGPEIMPNQISYKGESDDGKMSASFVFSFIPKGSDTRLNIKSEISLRQGFFSRLFNKFYGNMAEHIVKCHIIPYLSKIGPQVSYNLTEISKTLGNMNELILTLRNLPKIDLGCVIIKGDTFKFVASIKEGELRNMRLKSNGDEINGGEALAKLFTLNGRAEMSIYKLPAEEVLLEKINKL</sequence>
<proteinExistence type="predicted"/>
<reference evidence="1 2" key="1">
    <citation type="submission" date="2018-05" db="EMBL/GenBank/DDBJ databases">
        <title>Complete Genome Sequences of Extremely Thermoacidophilic, Metal-Mobilizing Type-Strain Members of the Archaeal Family Sulfolobaceae: Acidianus brierleyi DSM-1651T, Acidianus sulfidivorans DSM-18786T, Metallosphaera hakonensis DSM-7519T, and Metallosphaera prunae DSM-10039T.</title>
        <authorList>
            <person name="Counts J.A."/>
            <person name="Kelly R.M."/>
        </authorList>
    </citation>
    <scope>NUCLEOTIDE SEQUENCE [LARGE SCALE GENOMIC DNA]</scope>
    <source>
        <strain evidence="1 2">DSM 1651</strain>
    </source>
</reference>
<dbReference type="KEGG" id="abri:DFR85_00275"/>
<evidence type="ECO:0000313" key="1">
    <source>
        <dbReference type="EMBL" id="AWR93276.1"/>
    </source>
</evidence>
<protein>
    <submittedName>
        <fullName evidence="1">Uncharacterized protein</fullName>
    </submittedName>
</protein>
<keyword evidence="2" id="KW-1185">Reference proteome</keyword>
<dbReference type="RefSeq" id="WP_110269160.1">
    <property type="nucleotide sequence ID" value="NZ_CP029289.2"/>
</dbReference>
<dbReference type="EMBL" id="CP029289">
    <property type="protein sequence ID" value="AWR93276.1"/>
    <property type="molecule type" value="Genomic_DNA"/>
</dbReference>
<name>A0A2U9IB69_9CREN</name>
<dbReference type="Proteomes" id="UP000248044">
    <property type="component" value="Chromosome"/>
</dbReference>
<dbReference type="GeneID" id="36830545"/>
<evidence type="ECO:0000313" key="2">
    <source>
        <dbReference type="Proteomes" id="UP000248044"/>
    </source>
</evidence>